<dbReference type="InterPro" id="IPR002173">
    <property type="entry name" value="Carboh/pur_kinase_PfkB_CS"/>
</dbReference>
<keyword evidence="2" id="KW-0418">Kinase</keyword>
<dbReference type="InterPro" id="IPR029056">
    <property type="entry name" value="Ribokinase-like"/>
</dbReference>
<dbReference type="Gene3D" id="3.40.1190.20">
    <property type="match status" value="1"/>
</dbReference>
<comment type="caution">
    <text evidence="4">The sequence shown here is derived from an EMBL/GenBank/DDBJ whole genome shotgun (WGS) entry which is preliminary data.</text>
</comment>
<name>A0A1J4RQI6_9BACT</name>
<keyword evidence="1" id="KW-0808">Transferase</keyword>
<dbReference type="GO" id="GO:0016301">
    <property type="term" value="F:kinase activity"/>
    <property type="evidence" value="ECO:0007669"/>
    <property type="project" value="UniProtKB-KW"/>
</dbReference>
<dbReference type="Proteomes" id="UP000183144">
    <property type="component" value="Unassembled WGS sequence"/>
</dbReference>
<sequence>MSVFVTGSVSFDQIMSMPGRFRDYLQPDKLHILNVSFLMETFTRHFGGTGANQAYTLALLGLKPKLAAAVGTDFGSYRSHLIKAGVDLGLLLKVKDKTATGFAMTDRDNNQVWGFYSGAMKQANKLSLKGQLTNQDWLAITPNDPRAMINYVNQAINTGAAYLYDPAVQIPRFSREQLKRGISGAKIVIGNDYEIALLLKNSGLSEKQILSDRRRRRLPGRFFSRIY</sequence>
<dbReference type="SUPFAM" id="SSF53613">
    <property type="entry name" value="Ribokinase-like"/>
    <property type="match status" value="1"/>
</dbReference>
<evidence type="ECO:0000313" key="4">
    <source>
        <dbReference type="EMBL" id="OIN88142.1"/>
    </source>
</evidence>
<dbReference type="STRING" id="1805034.AUJ59_04435"/>
<protein>
    <recommendedName>
        <fullName evidence="3">Carbohydrate kinase PfkB domain-containing protein</fullName>
    </recommendedName>
</protein>
<dbReference type="PROSITE" id="PS00583">
    <property type="entry name" value="PFKB_KINASES_1"/>
    <property type="match status" value="1"/>
</dbReference>
<feature type="domain" description="Carbohydrate kinase PfkB" evidence="3">
    <location>
        <begin position="35"/>
        <end position="208"/>
    </location>
</feature>
<reference evidence="4 5" key="1">
    <citation type="journal article" date="2016" name="Environ. Microbiol.">
        <title>Genomic resolution of a cold subsurface aquifer community provides metabolic insights for novel microbes adapted to high CO concentrations.</title>
        <authorList>
            <person name="Probst A.J."/>
            <person name="Castelle C.J."/>
            <person name="Singh A."/>
            <person name="Brown C.T."/>
            <person name="Anantharaman K."/>
            <person name="Sharon I."/>
            <person name="Hug L.A."/>
            <person name="Burstein D."/>
            <person name="Emerson J.B."/>
            <person name="Thomas B.C."/>
            <person name="Banfield J.F."/>
        </authorList>
    </citation>
    <scope>NUCLEOTIDE SEQUENCE [LARGE SCALE GENOMIC DNA]</scope>
    <source>
        <strain evidence="4">CG1_02_47_37</strain>
    </source>
</reference>
<organism evidence="4 5">
    <name type="scientific">Candidatus Beckwithbacteria bacterium CG1_02_47_37</name>
    <dbReference type="NCBI Taxonomy" id="1805034"/>
    <lineage>
        <taxon>Bacteria</taxon>
        <taxon>Candidatus Beckwithiibacteriota</taxon>
    </lineage>
</organism>
<evidence type="ECO:0000256" key="2">
    <source>
        <dbReference type="ARBA" id="ARBA00022777"/>
    </source>
</evidence>
<accession>A0A1J4RQI6</accession>
<evidence type="ECO:0000256" key="1">
    <source>
        <dbReference type="ARBA" id="ARBA00022679"/>
    </source>
</evidence>
<proteinExistence type="predicted"/>
<gene>
    <name evidence="4" type="ORF">AUJ59_04435</name>
</gene>
<evidence type="ECO:0000259" key="3">
    <source>
        <dbReference type="Pfam" id="PF00294"/>
    </source>
</evidence>
<dbReference type="EMBL" id="MNUI01000083">
    <property type="protein sequence ID" value="OIN88142.1"/>
    <property type="molecule type" value="Genomic_DNA"/>
</dbReference>
<dbReference type="InterPro" id="IPR011611">
    <property type="entry name" value="PfkB_dom"/>
</dbReference>
<dbReference type="Pfam" id="PF00294">
    <property type="entry name" value="PfkB"/>
    <property type="match status" value="1"/>
</dbReference>
<dbReference type="AlphaFoldDB" id="A0A1J4RQI6"/>
<evidence type="ECO:0000313" key="5">
    <source>
        <dbReference type="Proteomes" id="UP000183144"/>
    </source>
</evidence>